<protein>
    <submittedName>
        <fullName evidence="3">Antibiotic biosynthesis monooxygenase</fullName>
    </submittedName>
    <submittedName>
        <fullName evidence="4">Uncharacterized protein conserved in bacteria</fullName>
    </submittedName>
</protein>
<evidence type="ECO:0000313" key="4">
    <source>
        <dbReference type="EMBL" id="VEI61150.1"/>
    </source>
</evidence>
<evidence type="ECO:0000313" key="5">
    <source>
        <dbReference type="Proteomes" id="UP000281904"/>
    </source>
</evidence>
<dbReference type="InterPro" id="IPR011008">
    <property type="entry name" value="Dimeric_a/b-barrel"/>
</dbReference>
<dbReference type="AlphaFoldDB" id="A0A3S4WXV6"/>
<dbReference type="Proteomes" id="UP000624159">
    <property type="component" value="Unassembled WGS sequence"/>
</dbReference>
<keyword evidence="1" id="KW-1133">Transmembrane helix</keyword>
<dbReference type="EMBL" id="JADULK010000001">
    <property type="protein sequence ID" value="MBH1928284.1"/>
    <property type="molecule type" value="Genomic_DNA"/>
</dbReference>
<dbReference type="PANTHER" id="PTHR40057">
    <property type="entry name" value="SLR1162 PROTEIN"/>
    <property type="match status" value="1"/>
</dbReference>
<keyword evidence="6" id="KW-1185">Reference proteome</keyword>
<evidence type="ECO:0000256" key="1">
    <source>
        <dbReference type="SAM" id="Phobius"/>
    </source>
</evidence>
<sequence length="181" mass="20881">MPHPQHATLVITHRPTPDNVPAYEAWLKRIMPDAAEFTGHLGVNVIRPAGAEQSYTILVRFDNVDNLYRWLHSPQREEYIRQVTPLLAAEDHIEIRPGAEFWFTPPDPRVRPPAKWKQFLITLAVIFPSTHLVPWLWGALLPRLQGTFGGHLLNDASVVALVVFLWMPIVTRLFNHWLTRH</sequence>
<keyword evidence="3" id="KW-0560">Oxidoreductase</keyword>
<gene>
    <name evidence="3" type="ORF">I5U13_01215</name>
    <name evidence="4" type="ORF">NCTC10036_00114</name>
</gene>
<dbReference type="Proteomes" id="UP000281904">
    <property type="component" value="Chromosome"/>
</dbReference>
<organism evidence="4 5">
    <name type="scientific">Serratia rubidaea</name>
    <name type="common">Serratia marinorubra</name>
    <dbReference type="NCBI Taxonomy" id="61652"/>
    <lineage>
        <taxon>Bacteria</taxon>
        <taxon>Pseudomonadati</taxon>
        <taxon>Pseudomonadota</taxon>
        <taxon>Gammaproteobacteria</taxon>
        <taxon>Enterobacterales</taxon>
        <taxon>Yersiniaceae</taxon>
        <taxon>Serratia</taxon>
    </lineage>
</organism>
<dbReference type="Pfam" id="PF03992">
    <property type="entry name" value="ABM"/>
    <property type="match status" value="1"/>
</dbReference>
<reference evidence="4 5" key="1">
    <citation type="submission" date="2018-12" db="EMBL/GenBank/DDBJ databases">
        <authorList>
            <consortium name="Pathogen Informatics"/>
        </authorList>
    </citation>
    <scope>NUCLEOTIDE SEQUENCE [LARGE SCALE GENOMIC DNA]</scope>
    <source>
        <strain evidence="4 5">NCTC10036</strain>
    </source>
</reference>
<keyword evidence="1" id="KW-0472">Membrane</keyword>
<dbReference type="SUPFAM" id="SSF54909">
    <property type="entry name" value="Dimeric alpha+beta barrel"/>
    <property type="match status" value="1"/>
</dbReference>
<evidence type="ECO:0000313" key="6">
    <source>
        <dbReference type="Proteomes" id="UP000624159"/>
    </source>
</evidence>
<evidence type="ECO:0000313" key="3">
    <source>
        <dbReference type="EMBL" id="MBH1928284.1"/>
    </source>
</evidence>
<reference evidence="3 6" key="2">
    <citation type="submission" date="2020-11" db="EMBL/GenBank/DDBJ databases">
        <title>Enhanced detection system for hospital associated transmission using whole genome sequencing surveillance.</title>
        <authorList>
            <person name="Harrison L.H."/>
            <person name="Van Tyne D."/>
            <person name="Marsh J.W."/>
            <person name="Griffith M.P."/>
            <person name="Snyder D.J."/>
            <person name="Cooper V.S."/>
            <person name="Mustapha M."/>
        </authorList>
    </citation>
    <scope>NUCLEOTIDE SEQUENCE [LARGE SCALE GENOMIC DNA]</scope>
    <source>
        <strain evidence="3 6">SER00230</strain>
    </source>
</reference>
<feature type="transmembrane region" description="Helical" evidence="1">
    <location>
        <begin position="119"/>
        <end position="137"/>
    </location>
</feature>
<dbReference type="InterPro" id="IPR007138">
    <property type="entry name" value="ABM_dom"/>
</dbReference>
<evidence type="ECO:0000259" key="2">
    <source>
        <dbReference type="Pfam" id="PF03992"/>
    </source>
</evidence>
<name>A0A3S4WXV6_SERRU</name>
<feature type="domain" description="ABM" evidence="2">
    <location>
        <begin position="8"/>
        <end position="81"/>
    </location>
</feature>
<dbReference type="EMBL" id="LR134493">
    <property type="protein sequence ID" value="VEI61150.1"/>
    <property type="molecule type" value="Genomic_DNA"/>
</dbReference>
<keyword evidence="1" id="KW-0812">Transmembrane</keyword>
<feature type="transmembrane region" description="Helical" evidence="1">
    <location>
        <begin position="157"/>
        <end position="175"/>
    </location>
</feature>
<dbReference type="GO" id="GO:0004497">
    <property type="term" value="F:monooxygenase activity"/>
    <property type="evidence" value="ECO:0007669"/>
    <property type="project" value="UniProtKB-KW"/>
</dbReference>
<dbReference type="InterPro" id="IPR038762">
    <property type="entry name" value="ABM_predict"/>
</dbReference>
<accession>A0A3S4WXV6</accession>
<proteinExistence type="predicted"/>
<dbReference type="RefSeq" id="WP_126530173.1">
    <property type="nucleotide sequence ID" value="NZ_CBIFXG010000002.1"/>
</dbReference>
<dbReference type="PANTHER" id="PTHR40057:SF1">
    <property type="entry name" value="SLR1162 PROTEIN"/>
    <property type="match status" value="1"/>
</dbReference>
<dbReference type="Gene3D" id="3.30.70.100">
    <property type="match status" value="1"/>
</dbReference>
<keyword evidence="3" id="KW-0503">Monooxygenase</keyword>